<proteinExistence type="predicted"/>
<protein>
    <recommendedName>
        <fullName evidence="1">Protein kinase domain-containing protein</fullName>
    </recommendedName>
</protein>
<dbReference type="InterPro" id="IPR000719">
    <property type="entry name" value="Prot_kinase_dom"/>
</dbReference>
<dbReference type="EMBL" id="MUJZ01057630">
    <property type="protein sequence ID" value="OTF72151.1"/>
    <property type="molecule type" value="Genomic_DNA"/>
</dbReference>
<dbReference type="OrthoDB" id="4062651at2759"/>
<dbReference type="SUPFAM" id="SSF56112">
    <property type="entry name" value="Protein kinase-like (PK-like)"/>
    <property type="match status" value="1"/>
</dbReference>
<dbReference type="GO" id="GO:0005634">
    <property type="term" value="C:nucleus"/>
    <property type="evidence" value="ECO:0007669"/>
    <property type="project" value="TreeGrafter"/>
</dbReference>
<dbReference type="Proteomes" id="UP000194236">
    <property type="component" value="Unassembled WGS sequence"/>
</dbReference>
<name>A0A1Y3AUK5_EURMA</name>
<evidence type="ECO:0000313" key="3">
    <source>
        <dbReference type="Proteomes" id="UP000194236"/>
    </source>
</evidence>
<evidence type="ECO:0000259" key="1">
    <source>
        <dbReference type="PROSITE" id="PS50011"/>
    </source>
</evidence>
<accession>A0A1Y3AUK5</accession>
<feature type="domain" description="Protein kinase" evidence="1">
    <location>
        <begin position="32"/>
        <end position="307"/>
    </location>
</feature>
<dbReference type="SMART" id="SM00220">
    <property type="entry name" value="S_TKc"/>
    <property type="match status" value="1"/>
</dbReference>
<sequence>MDIVENDLIELESQLAAKICSDETNIEQQGYRFHRQTLISIKANCLYRAEILSRQSNQPIVCKIIPLDNAAFARSRDKENFLMNAIRIIRFVCGYNRTEPRHPMFIHVYEIFKIDSKIYIFMDECQDYNNILYMIKHHQKFTQSEGRKWMQLICDAILFLHRHGIAHRSIKMENILIPIGGDGNEPKLCGLSRSVIYIDRINSNQIVKQKREIRSYDYYHLPPESFCESYYNPAMADLWSLGVLLTAIHTKRYVFNVKSRIDFQQQWKTFELKHKINPIIANLLEAIFHNNPAERLALKAIIDHEYFRVSEDRIEITTDQTTTVSESRLMVVMNNNETKQSDEIQKLLTANESNTNTTIIHNNSPK</sequence>
<organism evidence="2 3">
    <name type="scientific">Euroglyphus maynei</name>
    <name type="common">Mayne's house dust mite</name>
    <dbReference type="NCBI Taxonomy" id="6958"/>
    <lineage>
        <taxon>Eukaryota</taxon>
        <taxon>Metazoa</taxon>
        <taxon>Ecdysozoa</taxon>
        <taxon>Arthropoda</taxon>
        <taxon>Chelicerata</taxon>
        <taxon>Arachnida</taxon>
        <taxon>Acari</taxon>
        <taxon>Acariformes</taxon>
        <taxon>Sarcoptiformes</taxon>
        <taxon>Astigmata</taxon>
        <taxon>Psoroptidia</taxon>
        <taxon>Analgoidea</taxon>
        <taxon>Pyroglyphidae</taxon>
        <taxon>Pyroglyphinae</taxon>
        <taxon>Euroglyphus</taxon>
    </lineage>
</organism>
<dbReference type="InterPro" id="IPR011009">
    <property type="entry name" value="Kinase-like_dom_sf"/>
</dbReference>
<reference evidence="2 3" key="1">
    <citation type="submission" date="2017-03" db="EMBL/GenBank/DDBJ databases">
        <title>Genome Survey of Euroglyphus maynei.</title>
        <authorList>
            <person name="Arlian L.G."/>
            <person name="Morgan M.S."/>
            <person name="Rider S.D."/>
        </authorList>
    </citation>
    <scope>NUCLEOTIDE SEQUENCE [LARGE SCALE GENOMIC DNA]</scope>
    <source>
        <strain evidence="2">Arlian Lab</strain>
        <tissue evidence="2">Whole body</tissue>
    </source>
</reference>
<dbReference type="PROSITE" id="PS50011">
    <property type="entry name" value="PROTEIN_KINASE_DOM"/>
    <property type="match status" value="1"/>
</dbReference>
<comment type="caution">
    <text evidence="2">The sequence shown here is derived from an EMBL/GenBank/DDBJ whole genome shotgun (WGS) entry which is preliminary data.</text>
</comment>
<keyword evidence="3" id="KW-1185">Reference proteome</keyword>
<dbReference type="GO" id="GO:0004672">
    <property type="term" value="F:protein kinase activity"/>
    <property type="evidence" value="ECO:0007669"/>
    <property type="project" value="InterPro"/>
</dbReference>
<dbReference type="Gene3D" id="1.10.510.10">
    <property type="entry name" value="Transferase(Phosphotransferase) domain 1"/>
    <property type="match status" value="1"/>
</dbReference>
<dbReference type="AlphaFoldDB" id="A0A1Y3AUK5"/>
<evidence type="ECO:0000313" key="2">
    <source>
        <dbReference type="EMBL" id="OTF72151.1"/>
    </source>
</evidence>
<dbReference type="PANTHER" id="PTHR24345">
    <property type="entry name" value="SERINE/THREONINE-PROTEIN KINASE PLK"/>
    <property type="match status" value="1"/>
</dbReference>
<dbReference type="GO" id="GO:0005524">
    <property type="term" value="F:ATP binding"/>
    <property type="evidence" value="ECO:0007669"/>
    <property type="project" value="InterPro"/>
</dbReference>
<gene>
    <name evidence="2" type="ORF">BLA29_004745</name>
</gene>
<dbReference type="Pfam" id="PF00069">
    <property type="entry name" value="Pkinase"/>
    <property type="match status" value="1"/>
</dbReference>